<dbReference type="OrthoDB" id="2409325at2759"/>
<feature type="compositionally biased region" description="Gly residues" evidence="2">
    <location>
        <begin position="549"/>
        <end position="584"/>
    </location>
</feature>
<dbReference type="InParanoid" id="A0A316YTC3"/>
<feature type="compositionally biased region" description="Basic and acidic residues" evidence="2">
    <location>
        <begin position="486"/>
        <end position="497"/>
    </location>
</feature>
<evidence type="ECO:0000313" key="4">
    <source>
        <dbReference type="Proteomes" id="UP000245768"/>
    </source>
</evidence>
<feature type="region of interest" description="Disordered" evidence="2">
    <location>
        <begin position="1"/>
        <end position="91"/>
    </location>
</feature>
<feature type="compositionally biased region" description="Low complexity" evidence="2">
    <location>
        <begin position="40"/>
        <end position="53"/>
    </location>
</feature>
<keyword evidence="1" id="KW-0175">Coiled coil</keyword>
<dbReference type="Proteomes" id="UP000245768">
    <property type="component" value="Unassembled WGS sequence"/>
</dbReference>
<dbReference type="GeneID" id="37046830"/>
<dbReference type="EMBL" id="KZ819635">
    <property type="protein sequence ID" value="PWN92539.1"/>
    <property type="molecule type" value="Genomic_DNA"/>
</dbReference>
<organism evidence="3 4">
    <name type="scientific">Acaromyces ingoldii</name>
    <dbReference type="NCBI Taxonomy" id="215250"/>
    <lineage>
        <taxon>Eukaryota</taxon>
        <taxon>Fungi</taxon>
        <taxon>Dikarya</taxon>
        <taxon>Basidiomycota</taxon>
        <taxon>Ustilaginomycotina</taxon>
        <taxon>Exobasidiomycetes</taxon>
        <taxon>Exobasidiales</taxon>
        <taxon>Cryptobasidiaceae</taxon>
        <taxon>Acaromyces</taxon>
    </lineage>
</organism>
<feature type="region of interest" description="Disordered" evidence="2">
    <location>
        <begin position="274"/>
        <end position="304"/>
    </location>
</feature>
<protein>
    <submittedName>
        <fullName evidence="3">Uncharacterized protein</fullName>
    </submittedName>
</protein>
<feature type="compositionally biased region" description="Low complexity" evidence="2">
    <location>
        <begin position="460"/>
        <end position="482"/>
    </location>
</feature>
<dbReference type="RefSeq" id="XP_025379737.1">
    <property type="nucleotide sequence ID" value="XM_025524914.1"/>
</dbReference>
<accession>A0A316YTC3</accession>
<feature type="compositionally biased region" description="Basic and acidic residues" evidence="2">
    <location>
        <begin position="537"/>
        <end position="547"/>
    </location>
</feature>
<sequence>MAARIVPGAPPPSAAAKKAKKRAAAAASSTATSNGGIHEAATAAALATKAPAAGDSVDGSVQVPAQDLDEEASKPGQTATENGSSPSHKSPLQAVLAKRIKVLNKKLQRIATYDTTDLGKLNADQQRAFASKGGIEMSVFELSEALKGVQIAEAEAKKQADAAQQEAVEAAQAREQASFSLLFELVRLFNLFSPPGPPSFAPPAYPRVLDSATGQDKAAVSKLYYDFAASTDVIGQADKFALLAKLSAASHESVIEGVSYQRIHELLQRISGSGSAASISEQEQEQEQESEPVPEPVQVQETAPAQEEPILEQAPAPVNGHHAGLGGIHFMQASEIDKDEGGEAHNQEVPLEVQQAEPEGGAVESVPAAVVEGGATDKGESAAKGTLVGDTSAHNGQGGADGTANAEVLEPVNTTQVVDGPKKTAAELFRAGPRTFDWAAADDDDLGDLDLQPAAATQAHAIAQAPASKPAASAAATSDPATVNGDEAKTTRGKAVEQKQQQHQQQASPVVPVTHAKKAPEVDEDGFVVASSKRTKMLQERMEREAAGARGGRGGGRGGGAGRGGGGGSSSSGGGERRGGGAGANGDRRPRLSGEGGQGKGPLRGGGGGRGRYPRANGTGRGGGPSTEQAA</sequence>
<reference evidence="3 4" key="1">
    <citation type="journal article" date="2018" name="Mol. Biol. Evol.">
        <title>Broad Genomic Sampling Reveals a Smut Pathogenic Ancestry of the Fungal Clade Ustilaginomycotina.</title>
        <authorList>
            <person name="Kijpornyongpan T."/>
            <person name="Mondo S.J."/>
            <person name="Barry K."/>
            <person name="Sandor L."/>
            <person name="Lee J."/>
            <person name="Lipzen A."/>
            <person name="Pangilinan J."/>
            <person name="LaButti K."/>
            <person name="Hainaut M."/>
            <person name="Henrissat B."/>
            <person name="Grigoriev I.V."/>
            <person name="Spatafora J.W."/>
            <person name="Aime M.C."/>
        </authorList>
    </citation>
    <scope>NUCLEOTIDE SEQUENCE [LARGE SCALE GENOMIC DNA]</scope>
    <source>
        <strain evidence="3 4">MCA 4198</strain>
    </source>
</reference>
<evidence type="ECO:0000256" key="2">
    <source>
        <dbReference type="SAM" id="MobiDB-lite"/>
    </source>
</evidence>
<feature type="compositionally biased region" description="Low complexity" evidence="2">
    <location>
        <begin position="24"/>
        <end position="33"/>
    </location>
</feature>
<evidence type="ECO:0000313" key="3">
    <source>
        <dbReference type="EMBL" id="PWN92539.1"/>
    </source>
</evidence>
<evidence type="ECO:0000256" key="1">
    <source>
        <dbReference type="SAM" id="Coils"/>
    </source>
</evidence>
<feature type="coiled-coil region" evidence="1">
    <location>
        <begin position="146"/>
        <end position="173"/>
    </location>
</feature>
<dbReference type="AlphaFoldDB" id="A0A316YTC3"/>
<dbReference type="STRING" id="215250.A0A316YTC3"/>
<name>A0A316YTC3_9BASI</name>
<feature type="compositionally biased region" description="Gly residues" evidence="2">
    <location>
        <begin position="594"/>
        <end position="611"/>
    </location>
</feature>
<feature type="compositionally biased region" description="Acidic residues" evidence="2">
    <location>
        <begin position="282"/>
        <end position="292"/>
    </location>
</feature>
<feature type="compositionally biased region" description="Polar residues" evidence="2">
    <location>
        <begin position="75"/>
        <end position="90"/>
    </location>
</feature>
<feature type="region of interest" description="Disordered" evidence="2">
    <location>
        <begin position="460"/>
        <end position="631"/>
    </location>
</feature>
<proteinExistence type="predicted"/>
<gene>
    <name evidence="3" type="ORF">FA10DRAFT_301007</name>
</gene>
<keyword evidence="4" id="KW-1185">Reference proteome</keyword>